<feature type="compositionally biased region" description="Low complexity" evidence="2">
    <location>
        <begin position="463"/>
        <end position="480"/>
    </location>
</feature>
<keyword evidence="3" id="KW-0472">Membrane</keyword>
<feature type="compositionally biased region" description="Polar residues" evidence="2">
    <location>
        <begin position="364"/>
        <end position="380"/>
    </location>
</feature>
<sequence>MAEDDEEHKGVPYADYFFLLAILFVFLILFCLLCIGGIIATKWSYKRRTKERIDEEREKHKREEDAWKECEKRLREEAERKNERALERELQRKYESKESQQPHTTVIKMETPTKFFQQQPQQQSICNHSQLPFNNNGQPLVQTVFIPQPIYPPSSQTFPPQYFQQNGSGFQQYPNYFGQQPQQLKQQQQSSEKHEAEQLPKPSSNRSPRKKSPRKKSPKKSPKKKSPKRKDYPKKNLVKKSKRDIKVDGSSKKMSETDVEFESSSPPTSTARSSVPSTSKTTSTPPSSLPPSTTAATGNESDLPCLSSDFEISKLNKNSPKKKKKHRTIKRSIPSPNEFRKISQTTTTTRTRTISETFSSTSENGYTSSIPTSKTFTQTDVEIKTSSPPTSTARSSVPSTPKAIAALSTSKPSSTPPSSSLPSTPVADNESNLSYHSSNFEIFPNKNRTTKRSPSPNNFRKISQSTSVTETRTVTETISSANGSTSSIPTSRTFTQTSVIHGNGGGSETLKPISNIPKTWKRRKSPKITFPPELVNTSSSTSLVSLASQSVTSRI</sequence>
<feature type="region of interest" description="Disordered" evidence="2">
    <location>
        <begin position="444"/>
        <end position="491"/>
    </location>
</feature>
<reference evidence="5" key="1">
    <citation type="submission" date="2022-11" db="UniProtKB">
        <authorList>
            <consortium name="WormBaseParasite"/>
        </authorList>
    </citation>
    <scope>IDENTIFICATION</scope>
</reference>
<organism evidence="4 5">
    <name type="scientific">Panagrolaimus davidi</name>
    <dbReference type="NCBI Taxonomy" id="227884"/>
    <lineage>
        <taxon>Eukaryota</taxon>
        <taxon>Metazoa</taxon>
        <taxon>Ecdysozoa</taxon>
        <taxon>Nematoda</taxon>
        <taxon>Chromadorea</taxon>
        <taxon>Rhabditida</taxon>
        <taxon>Tylenchina</taxon>
        <taxon>Panagrolaimomorpha</taxon>
        <taxon>Panagrolaimoidea</taxon>
        <taxon>Panagrolaimidae</taxon>
        <taxon>Panagrolaimus</taxon>
    </lineage>
</organism>
<feature type="coiled-coil region" evidence="1">
    <location>
        <begin position="46"/>
        <end position="100"/>
    </location>
</feature>
<evidence type="ECO:0000313" key="4">
    <source>
        <dbReference type="Proteomes" id="UP000887578"/>
    </source>
</evidence>
<feature type="compositionally biased region" description="Low complexity" evidence="2">
    <location>
        <begin position="179"/>
        <end position="189"/>
    </location>
</feature>
<protein>
    <submittedName>
        <fullName evidence="5">Uncharacterized protein</fullName>
    </submittedName>
</protein>
<evidence type="ECO:0000256" key="1">
    <source>
        <dbReference type="SAM" id="Coils"/>
    </source>
</evidence>
<feature type="compositionally biased region" description="Polar residues" evidence="2">
    <location>
        <begin position="153"/>
        <end position="178"/>
    </location>
</feature>
<keyword evidence="3" id="KW-0812">Transmembrane</keyword>
<evidence type="ECO:0000256" key="3">
    <source>
        <dbReference type="SAM" id="Phobius"/>
    </source>
</evidence>
<accession>A0A914P1K6</accession>
<feature type="compositionally biased region" description="Polar residues" evidence="2">
    <location>
        <begin position="452"/>
        <end position="462"/>
    </location>
</feature>
<keyword evidence="3" id="KW-1133">Transmembrane helix</keyword>
<name>A0A914P1K6_9BILA</name>
<dbReference type="Proteomes" id="UP000887578">
    <property type="component" value="Unplaced"/>
</dbReference>
<dbReference type="AlphaFoldDB" id="A0A914P1K6"/>
<feature type="compositionally biased region" description="Low complexity" evidence="2">
    <location>
        <begin position="263"/>
        <end position="294"/>
    </location>
</feature>
<keyword evidence="1" id="KW-0175">Coiled coil</keyword>
<feature type="compositionally biased region" description="Basic and acidic residues" evidence="2">
    <location>
        <begin position="244"/>
        <end position="256"/>
    </location>
</feature>
<keyword evidence="4" id="KW-1185">Reference proteome</keyword>
<evidence type="ECO:0000313" key="5">
    <source>
        <dbReference type="WBParaSite" id="PDA_v2.g1169.t1"/>
    </source>
</evidence>
<feature type="compositionally biased region" description="Low complexity" evidence="2">
    <location>
        <begin position="385"/>
        <end position="425"/>
    </location>
</feature>
<evidence type="ECO:0000256" key="2">
    <source>
        <dbReference type="SAM" id="MobiDB-lite"/>
    </source>
</evidence>
<feature type="compositionally biased region" description="Basic residues" evidence="2">
    <location>
        <begin position="207"/>
        <end position="228"/>
    </location>
</feature>
<feature type="compositionally biased region" description="Polar residues" evidence="2">
    <location>
        <begin position="481"/>
        <end position="491"/>
    </location>
</feature>
<feature type="region of interest" description="Disordered" evidence="2">
    <location>
        <begin position="151"/>
        <end position="432"/>
    </location>
</feature>
<dbReference type="WBParaSite" id="PDA_v2.g1169.t1">
    <property type="protein sequence ID" value="PDA_v2.g1169.t1"/>
    <property type="gene ID" value="PDA_v2.g1169"/>
</dbReference>
<feature type="compositionally biased region" description="Low complexity" evidence="2">
    <location>
        <begin position="342"/>
        <end position="363"/>
    </location>
</feature>
<feature type="transmembrane region" description="Helical" evidence="3">
    <location>
        <begin position="16"/>
        <end position="40"/>
    </location>
</feature>
<feature type="compositionally biased region" description="Basic residues" evidence="2">
    <location>
        <begin position="319"/>
        <end position="330"/>
    </location>
</feature>
<proteinExistence type="predicted"/>